<dbReference type="PANTHER" id="PTHR37809:SF1">
    <property type="entry name" value="RIBOSOMAL PROTEIN S12 METHYLTHIOTRANSFERASE ACCESSORY FACTOR YCAO"/>
    <property type="match status" value="1"/>
</dbReference>
<proteinExistence type="predicted"/>
<dbReference type="InterPro" id="IPR027624">
    <property type="entry name" value="TOMM_cyclo_SagD"/>
</dbReference>
<dbReference type="Pfam" id="PF02624">
    <property type="entry name" value="YcaO"/>
    <property type="match status" value="1"/>
</dbReference>
<reference evidence="3" key="1">
    <citation type="journal article" date="2019" name="Int. J. Syst. Evol. Microbiol.">
        <title>The Global Catalogue of Microorganisms (GCM) 10K type strain sequencing project: providing services to taxonomists for standard genome sequencing and annotation.</title>
        <authorList>
            <consortium name="The Broad Institute Genomics Platform"/>
            <consortium name="The Broad Institute Genome Sequencing Center for Infectious Disease"/>
            <person name="Wu L."/>
            <person name="Ma J."/>
        </authorList>
    </citation>
    <scope>NUCLEOTIDE SEQUENCE [LARGE SCALE GENOMIC DNA]</scope>
    <source>
        <strain evidence="3">CGMCC 4.1622</strain>
    </source>
</reference>
<organism evidence="2 3">
    <name type="scientific">Kitasatospora cinereorecta</name>
    <dbReference type="NCBI Taxonomy" id="285560"/>
    <lineage>
        <taxon>Bacteria</taxon>
        <taxon>Bacillati</taxon>
        <taxon>Actinomycetota</taxon>
        <taxon>Actinomycetes</taxon>
        <taxon>Kitasatosporales</taxon>
        <taxon>Streptomycetaceae</taxon>
        <taxon>Kitasatospora</taxon>
    </lineage>
</organism>
<keyword evidence="3" id="KW-1185">Reference proteome</keyword>
<evidence type="ECO:0000313" key="3">
    <source>
        <dbReference type="Proteomes" id="UP001596066"/>
    </source>
</evidence>
<dbReference type="RefSeq" id="WP_346143565.1">
    <property type="nucleotide sequence ID" value="NZ_BAAAUA010000013.1"/>
</dbReference>
<dbReference type="Proteomes" id="UP001596066">
    <property type="component" value="Unassembled WGS sequence"/>
</dbReference>
<protein>
    <submittedName>
        <fullName evidence="2">YcaO-like family protein</fullName>
    </submittedName>
</protein>
<comment type="caution">
    <text evidence="2">The sequence shown here is derived from an EMBL/GenBank/DDBJ whole genome shotgun (WGS) entry which is preliminary data.</text>
</comment>
<name>A0ABW0V6Y4_9ACTN</name>
<evidence type="ECO:0000259" key="1">
    <source>
        <dbReference type="PROSITE" id="PS51664"/>
    </source>
</evidence>
<dbReference type="Gene3D" id="3.30.40.250">
    <property type="match status" value="1"/>
</dbReference>
<sequence>MPSVADDQIKRLDELVSPYGVVSGTRAYRSEGWTARMHGFHAEGGSGRPGFGADRFSSNGSGRSWGDPERARLVAVAEAAERYSAYEPPTAEHRWATVDELDGLDGLDGPLLDLARLPRCSATELADPACPIAPLDPAAPIRWVQGMELVTGERTWLPSVMATYRLHPHVPAERFWYRLSTGFAVHSDPAEALLRAALEVVERDAIALTWLQRMPLPPLPEGVGTPVLDELLAASRRHFLKTLLFDATTDVGVPTVYCLQVSEHDRTIRHVVGCAADRTLPAAAEKALAEALGIRGLLYDGTAAPDSYAEFTSITDGARYMAAPQRADAFAFLHAAAAGRPRAEAPELPADPRAALAVLLDRFAALDMRAYAVDRTHCELSAVGLSAFNVVVPDLQPMTLTPLAQFRAHPRLFAAPAAMGFTVHSEEELNPWPQPFA</sequence>
<dbReference type="EMBL" id="JBHSOC010000011">
    <property type="protein sequence ID" value="MFC5641442.1"/>
    <property type="molecule type" value="Genomic_DNA"/>
</dbReference>
<dbReference type="PANTHER" id="PTHR37809">
    <property type="entry name" value="RIBOSOMAL PROTEIN S12 METHYLTHIOTRANSFERASE ACCESSORY FACTOR YCAO"/>
    <property type="match status" value="1"/>
</dbReference>
<dbReference type="PROSITE" id="PS51664">
    <property type="entry name" value="YCAO"/>
    <property type="match status" value="1"/>
</dbReference>
<dbReference type="Gene3D" id="3.30.160.660">
    <property type="match status" value="1"/>
</dbReference>
<gene>
    <name evidence="2" type="ORF">ACFPZF_08715</name>
</gene>
<dbReference type="NCBIfam" id="TIGR03604">
    <property type="entry name" value="TOMM_cyclo_SagD"/>
    <property type="match status" value="1"/>
</dbReference>
<dbReference type="Gene3D" id="3.30.1330.230">
    <property type="match status" value="1"/>
</dbReference>
<accession>A0ABW0V6Y4</accession>
<feature type="domain" description="YcaO" evidence="1">
    <location>
        <begin position="60"/>
        <end position="437"/>
    </location>
</feature>
<evidence type="ECO:0000313" key="2">
    <source>
        <dbReference type="EMBL" id="MFC5641442.1"/>
    </source>
</evidence>
<dbReference type="InterPro" id="IPR003776">
    <property type="entry name" value="YcaO-like_dom"/>
</dbReference>